<dbReference type="OrthoDB" id="9808023at2"/>
<dbReference type="RefSeq" id="WP_117118792.1">
    <property type="nucleotide sequence ID" value="NZ_BFBY01000014.1"/>
</dbReference>
<evidence type="ECO:0000256" key="9">
    <source>
        <dbReference type="ARBA" id="ARBA00023160"/>
    </source>
</evidence>
<evidence type="ECO:0000256" key="8">
    <source>
        <dbReference type="ARBA" id="ARBA00023098"/>
    </source>
</evidence>
<protein>
    <recommendedName>
        <fullName evidence="2">acetyl-CoA carboxytransferase</fullName>
        <ecNumber evidence="2">2.1.3.15</ecNumber>
    </recommendedName>
</protein>
<sequence>MTKSAMDVVRAARSQEHISDQEIRNQIFEDFFELHGDGLHGDDPAIVGGLATFHDHPVTVITTSRGKSLEERMKKHFGQSEPAGYRKVLRLATNAAKFHRPVILFVDTAGAFPGKSAEENGQGQAIAQNLLKMSQLPTPIISIFYGEGGSGGALGLACGDQVWMLEDSMYTVLSPEGFASILWKDASKTSEAAEVMKLTPKDLLKEKVIEGIIKEPENHEKVIQNIDQVLQEQIPALEKLSTEELLDKRYARFRKF</sequence>
<dbReference type="GO" id="GO:2001295">
    <property type="term" value="P:malonyl-CoA biosynthetic process"/>
    <property type="evidence" value="ECO:0007669"/>
    <property type="project" value="UniProtKB-UniPathway"/>
</dbReference>
<dbReference type="NCBIfam" id="NF041504">
    <property type="entry name" value="AccA_sub"/>
    <property type="match status" value="1"/>
</dbReference>
<dbReference type="Proteomes" id="UP000257317">
    <property type="component" value="Unassembled WGS sequence"/>
</dbReference>
<evidence type="ECO:0000256" key="4">
    <source>
        <dbReference type="ARBA" id="ARBA00022679"/>
    </source>
</evidence>
<evidence type="ECO:0000256" key="7">
    <source>
        <dbReference type="ARBA" id="ARBA00022840"/>
    </source>
</evidence>
<comment type="pathway">
    <text evidence="1">Lipid metabolism; malonyl-CoA biosynthesis; malonyl-CoA from acetyl-CoA: step 1/1.</text>
</comment>
<dbReference type="PROSITE" id="PS50989">
    <property type="entry name" value="COA_CT_CTER"/>
    <property type="match status" value="1"/>
</dbReference>
<dbReference type="AlphaFoldDB" id="A0A2Z6T7J3"/>
<dbReference type="Gene3D" id="3.90.226.10">
    <property type="entry name" value="2-enoyl-CoA Hydratase, Chain A, domain 1"/>
    <property type="match status" value="1"/>
</dbReference>
<dbReference type="UniPathway" id="UPA00655">
    <property type="reaction ID" value="UER00711"/>
</dbReference>
<keyword evidence="6" id="KW-0276">Fatty acid metabolism</keyword>
<evidence type="ECO:0000256" key="10">
    <source>
        <dbReference type="ARBA" id="ARBA00049152"/>
    </source>
</evidence>
<dbReference type="PANTHER" id="PTHR42853:SF3">
    <property type="entry name" value="ACETYL-COENZYME A CARBOXYLASE CARBOXYL TRANSFERASE SUBUNIT ALPHA, CHLOROPLASTIC"/>
    <property type="match status" value="1"/>
</dbReference>
<keyword evidence="8" id="KW-0443">Lipid metabolism</keyword>
<evidence type="ECO:0000256" key="5">
    <source>
        <dbReference type="ARBA" id="ARBA00022741"/>
    </source>
</evidence>
<keyword evidence="3" id="KW-0444">Lipid biosynthesis</keyword>
<accession>A0A2Z6T7J3</accession>
<proteinExistence type="predicted"/>
<dbReference type="PRINTS" id="PR01069">
    <property type="entry name" value="ACCCTRFRASEA"/>
</dbReference>
<feature type="domain" description="CoA carboxyltransferase C-terminal" evidence="11">
    <location>
        <begin position="1"/>
        <end position="236"/>
    </location>
</feature>
<dbReference type="GO" id="GO:0005524">
    <property type="term" value="F:ATP binding"/>
    <property type="evidence" value="ECO:0007669"/>
    <property type="project" value="UniProtKB-KW"/>
</dbReference>
<organism evidence="12 13">
    <name type="scientific">Lactobacillus rodentium</name>
    <dbReference type="NCBI Taxonomy" id="947835"/>
    <lineage>
        <taxon>Bacteria</taxon>
        <taxon>Bacillati</taxon>
        <taxon>Bacillota</taxon>
        <taxon>Bacilli</taxon>
        <taxon>Lactobacillales</taxon>
        <taxon>Lactobacillaceae</taxon>
        <taxon>Lactobacillus</taxon>
    </lineage>
</organism>
<evidence type="ECO:0000256" key="1">
    <source>
        <dbReference type="ARBA" id="ARBA00004956"/>
    </source>
</evidence>
<evidence type="ECO:0000313" key="12">
    <source>
        <dbReference type="EMBL" id="GBG05464.1"/>
    </source>
</evidence>
<evidence type="ECO:0000256" key="2">
    <source>
        <dbReference type="ARBA" id="ARBA00011883"/>
    </source>
</evidence>
<dbReference type="EMBL" id="BFBY01000014">
    <property type="protein sequence ID" value="GBG05464.1"/>
    <property type="molecule type" value="Genomic_DNA"/>
</dbReference>
<keyword evidence="5" id="KW-0547">Nucleotide-binding</keyword>
<evidence type="ECO:0000256" key="6">
    <source>
        <dbReference type="ARBA" id="ARBA00022832"/>
    </source>
</evidence>
<dbReference type="InterPro" id="IPR011763">
    <property type="entry name" value="COA_CT_C"/>
</dbReference>
<comment type="caution">
    <text evidence="12">The sequence shown here is derived from an EMBL/GenBank/DDBJ whole genome shotgun (WGS) entry which is preliminary data.</text>
</comment>
<keyword evidence="4 12" id="KW-0808">Transferase</keyword>
<dbReference type="SUPFAM" id="SSF52096">
    <property type="entry name" value="ClpP/crotonase"/>
    <property type="match status" value="1"/>
</dbReference>
<keyword evidence="13" id="KW-1185">Reference proteome</keyword>
<dbReference type="Pfam" id="PF03255">
    <property type="entry name" value="ACCA"/>
    <property type="match status" value="1"/>
</dbReference>
<dbReference type="GO" id="GO:0016743">
    <property type="term" value="F:carboxyl- or carbamoyltransferase activity"/>
    <property type="evidence" value="ECO:0007669"/>
    <property type="project" value="InterPro"/>
</dbReference>
<dbReference type="PANTHER" id="PTHR42853">
    <property type="entry name" value="ACETYL-COENZYME A CARBOXYLASE CARBOXYL TRANSFERASE SUBUNIT ALPHA"/>
    <property type="match status" value="1"/>
</dbReference>
<dbReference type="GO" id="GO:0009317">
    <property type="term" value="C:acetyl-CoA carboxylase complex"/>
    <property type="evidence" value="ECO:0007669"/>
    <property type="project" value="InterPro"/>
</dbReference>
<comment type="catalytic activity">
    <reaction evidence="10">
        <text>N(6)-carboxybiotinyl-L-lysyl-[protein] + acetyl-CoA = N(6)-biotinyl-L-lysyl-[protein] + malonyl-CoA</text>
        <dbReference type="Rhea" id="RHEA:54728"/>
        <dbReference type="Rhea" id="RHEA-COMP:10505"/>
        <dbReference type="Rhea" id="RHEA-COMP:10506"/>
        <dbReference type="ChEBI" id="CHEBI:57288"/>
        <dbReference type="ChEBI" id="CHEBI:57384"/>
        <dbReference type="ChEBI" id="CHEBI:83144"/>
        <dbReference type="ChEBI" id="CHEBI:83145"/>
        <dbReference type="EC" id="2.1.3.15"/>
    </reaction>
</comment>
<dbReference type="EC" id="2.1.3.15" evidence="2"/>
<dbReference type="InterPro" id="IPR001095">
    <property type="entry name" value="Acetyl_CoA_COase_a_su"/>
</dbReference>
<keyword evidence="9" id="KW-0275">Fatty acid biosynthesis</keyword>
<name>A0A2Z6T7J3_9LACO</name>
<evidence type="ECO:0000259" key="11">
    <source>
        <dbReference type="PROSITE" id="PS50989"/>
    </source>
</evidence>
<gene>
    <name evidence="12" type="primary">accA</name>
    <name evidence="12" type="ORF">LrDSM24759_13780</name>
</gene>
<evidence type="ECO:0000313" key="13">
    <source>
        <dbReference type="Proteomes" id="UP000257317"/>
    </source>
</evidence>
<dbReference type="InterPro" id="IPR029045">
    <property type="entry name" value="ClpP/crotonase-like_dom_sf"/>
</dbReference>
<dbReference type="GO" id="GO:0003989">
    <property type="term" value="F:acetyl-CoA carboxylase activity"/>
    <property type="evidence" value="ECO:0007669"/>
    <property type="project" value="InterPro"/>
</dbReference>
<keyword evidence="7" id="KW-0067">ATP-binding</keyword>
<reference evidence="13" key="1">
    <citation type="submission" date="2018-03" db="EMBL/GenBank/DDBJ databases">
        <title>New taxa in the Lactobacillus gasseri group.</title>
        <authorList>
            <person name="Tanizawa Y."/>
            <person name="Tohno M."/>
            <person name="Endo A."/>
            <person name="Arita M."/>
        </authorList>
    </citation>
    <scope>NUCLEOTIDE SEQUENCE [LARGE SCALE GENOMIC DNA]</scope>
    <source>
        <strain evidence="13">DSM 24759</strain>
    </source>
</reference>
<dbReference type="GO" id="GO:0006633">
    <property type="term" value="P:fatty acid biosynthetic process"/>
    <property type="evidence" value="ECO:0007669"/>
    <property type="project" value="UniProtKB-KW"/>
</dbReference>
<evidence type="ECO:0000256" key="3">
    <source>
        <dbReference type="ARBA" id="ARBA00022516"/>
    </source>
</evidence>